<dbReference type="VEuPathDB" id="AmoebaDB:ACA1_360970"/>
<dbReference type="Gene3D" id="3.30.450.20">
    <property type="entry name" value="PAS domain"/>
    <property type="match status" value="1"/>
</dbReference>
<organism evidence="3 4">
    <name type="scientific">Acanthamoeba castellanii (strain ATCC 30010 / Neff)</name>
    <dbReference type="NCBI Taxonomy" id="1257118"/>
    <lineage>
        <taxon>Eukaryota</taxon>
        <taxon>Amoebozoa</taxon>
        <taxon>Discosea</taxon>
        <taxon>Longamoebia</taxon>
        <taxon>Centramoebida</taxon>
        <taxon>Acanthamoebidae</taxon>
        <taxon>Acanthamoeba</taxon>
    </lineage>
</organism>
<dbReference type="PROSITE" id="PS50112">
    <property type="entry name" value="PAS"/>
    <property type="match status" value="1"/>
</dbReference>
<dbReference type="Proteomes" id="UP000011083">
    <property type="component" value="Unassembled WGS sequence"/>
</dbReference>
<keyword evidence="4" id="KW-1185">Reference proteome</keyword>
<feature type="compositionally biased region" description="Low complexity" evidence="1">
    <location>
        <begin position="406"/>
        <end position="419"/>
    </location>
</feature>
<dbReference type="AlphaFoldDB" id="L8HF73"/>
<reference evidence="3 4" key="1">
    <citation type="journal article" date="2013" name="Genome Biol.">
        <title>Genome of Acanthamoeba castellanii highlights extensive lateral gene transfer and early evolution of tyrosine kinase signaling.</title>
        <authorList>
            <person name="Clarke M."/>
            <person name="Lohan A.J."/>
            <person name="Liu B."/>
            <person name="Lagkouvardos I."/>
            <person name="Roy S."/>
            <person name="Zafar N."/>
            <person name="Bertelli C."/>
            <person name="Schilde C."/>
            <person name="Kianianmomeni A."/>
            <person name="Burglin T.R."/>
            <person name="Frech C."/>
            <person name="Turcotte B."/>
            <person name="Kopec K.O."/>
            <person name="Synnott J.M."/>
            <person name="Choo C."/>
            <person name="Paponov I."/>
            <person name="Finkler A."/>
            <person name="Soon Heng Tan C."/>
            <person name="Hutchins A.P."/>
            <person name="Weinmeier T."/>
            <person name="Rattei T."/>
            <person name="Chu J.S."/>
            <person name="Gimenez G."/>
            <person name="Irimia M."/>
            <person name="Rigden D.J."/>
            <person name="Fitzpatrick D.A."/>
            <person name="Lorenzo-Morales J."/>
            <person name="Bateman A."/>
            <person name="Chiu C.H."/>
            <person name="Tang P."/>
            <person name="Hegemann P."/>
            <person name="Fromm H."/>
            <person name="Raoult D."/>
            <person name="Greub G."/>
            <person name="Miranda-Saavedra D."/>
            <person name="Chen N."/>
            <person name="Nash P."/>
            <person name="Ginger M.L."/>
            <person name="Horn M."/>
            <person name="Schaap P."/>
            <person name="Caler L."/>
            <person name="Loftus B."/>
        </authorList>
    </citation>
    <scope>NUCLEOTIDE SEQUENCE [LARGE SCALE GENOMIC DNA]</scope>
    <source>
        <strain evidence="3 4">Neff</strain>
    </source>
</reference>
<dbReference type="InterPro" id="IPR000014">
    <property type="entry name" value="PAS"/>
</dbReference>
<evidence type="ECO:0000313" key="3">
    <source>
        <dbReference type="EMBL" id="ELR23061.1"/>
    </source>
</evidence>
<dbReference type="RefSeq" id="XP_004352538.1">
    <property type="nucleotide sequence ID" value="XM_004352486.1"/>
</dbReference>
<protein>
    <recommendedName>
        <fullName evidence="2">PAS domain-containing protein</fullName>
    </recommendedName>
</protein>
<name>L8HF73_ACACF</name>
<feature type="region of interest" description="Disordered" evidence="1">
    <location>
        <begin position="534"/>
        <end position="553"/>
    </location>
</feature>
<feature type="compositionally biased region" description="Pro residues" evidence="1">
    <location>
        <begin position="420"/>
        <end position="429"/>
    </location>
</feature>
<gene>
    <name evidence="3" type="ORF">ACA1_360970</name>
</gene>
<dbReference type="CDD" id="cd00130">
    <property type="entry name" value="PAS"/>
    <property type="match status" value="1"/>
</dbReference>
<feature type="domain" description="PAS" evidence="2">
    <location>
        <begin position="112"/>
        <end position="173"/>
    </location>
</feature>
<evidence type="ECO:0000256" key="1">
    <source>
        <dbReference type="SAM" id="MobiDB-lite"/>
    </source>
</evidence>
<dbReference type="InterPro" id="IPR035965">
    <property type="entry name" value="PAS-like_dom_sf"/>
</dbReference>
<dbReference type="GeneID" id="14924031"/>
<sequence>MQEDAPAASEISPKQNNLNIYFMKELKKLKGDQKRLDDEVLHLKLENSNLSARLKTSQWQVMRLMDYFSQMADQQPVPAFPTHAMETTASSTHNPSHIGVSTALPKGRAEQPMVVYDLSKSTATVLTANTTFCQMIGYELNEVIGMPWTEFIPPEAARRTMNTILQQKTLSSTIQLDQVYRHRTGGLFATYDTHTILFGNDGLPISDVVTLYFPESNAAGGVPNTPTFLPPMKFLSSTAANEGRAHPGTHLSPSSIQPLSSPVVESPSDDEFDSDPMLSSPHINRPQSAPVFGHQAKPGAGPRNGKGGRSLTPQATTKKTRRPTTKVTGEASQPQLMFYGSQGEEKAARKLRDNIPKASMRVLDEDEDDGESPHVQHTSFDEVLSSPQRRLPQPVAEGPTSIFQMPPSSNFPSLSSPFPSAAPPFPPSPNNAFTSSASPLAFSFDDTPMASSSSTTAATQQPALSSYGASASTAPHYIVGPNVIPLTGATMPPSSASSATDIAGVEDAFNDLDLDPSFMPFALDEDFLNSLMATHQHNSGGGASSNDNGPDNV</sequence>
<accession>L8HF73</accession>
<dbReference type="KEGG" id="acan:ACA1_360970"/>
<dbReference type="OrthoDB" id="20950at2759"/>
<feature type="compositionally biased region" description="Low complexity" evidence="1">
    <location>
        <begin position="544"/>
        <end position="553"/>
    </location>
</feature>
<evidence type="ECO:0000313" key="4">
    <source>
        <dbReference type="Proteomes" id="UP000011083"/>
    </source>
</evidence>
<dbReference type="EMBL" id="KB007867">
    <property type="protein sequence ID" value="ELR23061.1"/>
    <property type="molecule type" value="Genomic_DNA"/>
</dbReference>
<dbReference type="NCBIfam" id="TIGR00229">
    <property type="entry name" value="sensory_box"/>
    <property type="match status" value="1"/>
</dbReference>
<dbReference type="Pfam" id="PF13426">
    <property type="entry name" value="PAS_9"/>
    <property type="match status" value="1"/>
</dbReference>
<feature type="region of interest" description="Disordered" evidence="1">
    <location>
        <begin position="239"/>
        <end position="432"/>
    </location>
</feature>
<feature type="compositionally biased region" description="Low complexity" evidence="1">
    <location>
        <begin position="251"/>
        <end position="266"/>
    </location>
</feature>
<dbReference type="SUPFAM" id="SSF55785">
    <property type="entry name" value="PYP-like sensor domain (PAS domain)"/>
    <property type="match status" value="1"/>
</dbReference>
<proteinExistence type="predicted"/>
<feature type="compositionally biased region" description="Basic and acidic residues" evidence="1">
    <location>
        <begin position="343"/>
        <end position="355"/>
    </location>
</feature>
<evidence type="ECO:0000259" key="2">
    <source>
        <dbReference type="PROSITE" id="PS50112"/>
    </source>
</evidence>